<dbReference type="Proteomes" id="UP000053593">
    <property type="component" value="Unassembled WGS sequence"/>
</dbReference>
<name>A0A0D0B5I7_9AGAR</name>
<protein>
    <submittedName>
        <fullName evidence="2">Uncharacterized protein</fullName>
    </submittedName>
</protein>
<dbReference type="AlphaFoldDB" id="A0A0D0B5I7"/>
<evidence type="ECO:0000313" key="2">
    <source>
        <dbReference type="EMBL" id="KIK58605.1"/>
    </source>
</evidence>
<dbReference type="EMBL" id="KN834784">
    <property type="protein sequence ID" value="KIK58605.1"/>
    <property type="molecule type" value="Genomic_DNA"/>
</dbReference>
<feature type="compositionally biased region" description="Basic and acidic residues" evidence="1">
    <location>
        <begin position="320"/>
        <end position="330"/>
    </location>
</feature>
<dbReference type="HOGENOM" id="CLU_622643_0_0_1"/>
<reference evidence="2 3" key="1">
    <citation type="submission" date="2014-04" db="EMBL/GenBank/DDBJ databases">
        <title>Evolutionary Origins and Diversification of the Mycorrhizal Mutualists.</title>
        <authorList>
            <consortium name="DOE Joint Genome Institute"/>
            <consortium name="Mycorrhizal Genomics Consortium"/>
            <person name="Kohler A."/>
            <person name="Kuo A."/>
            <person name="Nagy L.G."/>
            <person name="Floudas D."/>
            <person name="Copeland A."/>
            <person name="Barry K.W."/>
            <person name="Cichocki N."/>
            <person name="Veneault-Fourrey C."/>
            <person name="LaButti K."/>
            <person name="Lindquist E.A."/>
            <person name="Lipzen A."/>
            <person name="Lundell T."/>
            <person name="Morin E."/>
            <person name="Murat C."/>
            <person name="Riley R."/>
            <person name="Ohm R."/>
            <person name="Sun H."/>
            <person name="Tunlid A."/>
            <person name="Henrissat B."/>
            <person name="Grigoriev I.V."/>
            <person name="Hibbett D.S."/>
            <person name="Martin F."/>
        </authorList>
    </citation>
    <scope>NUCLEOTIDE SEQUENCE [LARGE SCALE GENOMIC DNA]</scope>
    <source>
        <strain evidence="2 3">FD-317 M1</strain>
    </source>
</reference>
<feature type="region of interest" description="Disordered" evidence="1">
    <location>
        <begin position="320"/>
        <end position="384"/>
    </location>
</feature>
<accession>A0A0D0B5I7</accession>
<evidence type="ECO:0000313" key="3">
    <source>
        <dbReference type="Proteomes" id="UP000053593"/>
    </source>
</evidence>
<keyword evidence="3" id="KW-1185">Reference proteome</keyword>
<organism evidence="2 3">
    <name type="scientific">Collybiopsis luxurians FD-317 M1</name>
    <dbReference type="NCBI Taxonomy" id="944289"/>
    <lineage>
        <taxon>Eukaryota</taxon>
        <taxon>Fungi</taxon>
        <taxon>Dikarya</taxon>
        <taxon>Basidiomycota</taxon>
        <taxon>Agaricomycotina</taxon>
        <taxon>Agaricomycetes</taxon>
        <taxon>Agaricomycetidae</taxon>
        <taxon>Agaricales</taxon>
        <taxon>Marasmiineae</taxon>
        <taxon>Omphalotaceae</taxon>
        <taxon>Collybiopsis</taxon>
        <taxon>Collybiopsis luxurians</taxon>
    </lineage>
</organism>
<dbReference type="OrthoDB" id="2834198at2759"/>
<evidence type="ECO:0000256" key="1">
    <source>
        <dbReference type="SAM" id="MobiDB-lite"/>
    </source>
</evidence>
<sequence>MIPTSAPPPTVSSNSLAVTASSTIVSPATANHPDFSQPVDANATSALINIVFPPRPKSSTHRPKDRLLPRPRFSRHRNVSQSRALATWLSIMLVRQKLILDDPGITFDQLDLHFTLMYKLAKSFQLLDPPTPAILVAFLYLCRAYPDGITYSGNPDDECVTALWRIFLLCMRLALQWYDDQSEMFDFRGRRYRSHVSLQRHEHLDLEKSLFRSADVDLLHLLGHNLCVSNIAYVRWLNYIQATLPEVLGDYIEEHDSIFELISSIRPPLTPEFLGSHCLSCTGLPLDKRWYPAIRDIEEFEDRGKDLIDCLCVGFSSRLHESPGPEKVAEPDPGPSGKVTTDSDGNETNDSNTNSKSQGTEGEPSDKSSSPCVPTPILSPAKSSTDSLAEVLDYINTLTAKHSRLRKSQGPSYLSPLLSTAETFLNGFRWLWSLVWGMDL</sequence>
<gene>
    <name evidence="2" type="ORF">GYMLUDRAFT_1005879</name>
</gene>
<feature type="compositionally biased region" description="Polar residues" evidence="1">
    <location>
        <begin position="338"/>
        <end position="360"/>
    </location>
</feature>
<proteinExistence type="predicted"/>